<dbReference type="STRING" id="1437608.GCA_000771645_02534"/>
<dbReference type="EMBL" id="JGYN01000004">
    <property type="protein sequence ID" value="KFI52643.1"/>
    <property type="molecule type" value="Genomic_DNA"/>
</dbReference>
<gene>
    <name evidence="1" type="ORF">BBIA_0324</name>
</gene>
<protein>
    <submittedName>
        <fullName evidence="1">Uncharacterized protein</fullName>
    </submittedName>
</protein>
<evidence type="ECO:0000313" key="2">
    <source>
        <dbReference type="Proteomes" id="UP000029108"/>
    </source>
</evidence>
<comment type="caution">
    <text evidence="1">The sequence shown here is derived from an EMBL/GenBank/DDBJ whole genome shotgun (WGS) entry which is preliminary data.</text>
</comment>
<organism evidence="1 2">
    <name type="scientific">Bifidobacterium biavatii DSM 23969</name>
    <dbReference type="NCBI Taxonomy" id="1437608"/>
    <lineage>
        <taxon>Bacteria</taxon>
        <taxon>Bacillati</taxon>
        <taxon>Actinomycetota</taxon>
        <taxon>Actinomycetes</taxon>
        <taxon>Bifidobacteriales</taxon>
        <taxon>Bifidobacteriaceae</taxon>
        <taxon>Bifidobacterium</taxon>
    </lineage>
</organism>
<dbReference type="Proteomes" id="UP000029108">
    <property type="component" value="Unassembled WGS sequence"/>
</dbReference>
<accession>A0A087A1J3</accession>
<keyword evidence="2" id="KW-1185">Reference proteome</keyword>
<sequence length="70" mass="7833">MNDVISSKGIDNVSWDDFNQYPHQDVGSGNYVYRYDLPDDTHLLISGPNLDDPPMSVTFIGTDGTEIKLK</sequence>
<reference evidence="1 2" key="1">
    <citation type="submission" date="2014-03" db="EMBL/GenBank/DDBJ databases">
        <title>Genomics of Bifidobacteria.</title>
        <authorList>
            <person name="Ventura M."/>
            <person name="Milani C."/>
            <person name="Lugli G.A."/>
        </authorList>
    </citation>
    <scope>NUCLEOTIDE SEQUENCE [LARGE SCALE GENOMIC DNA]</scope>
    <source>
        <strain evidence="1 2">DSM 23969</strain>
    </source>
</reference>
<proteinExistence type="predicted"/>
<dbReference type="AlphaFoldDB" id="A0A087A1J3"/>
<evidence type="ECO:0000313" key="1">
    <source>
        <dbReference type="EMBL" id="KFI52643.1"/>
    </source>
</evidence>
<name>A0A087A1J3_9BIFI</name>